<name>A0A9P3LLM6_9APHY</name>
<keyword evidence="2" id="KW-1185">Reference proteome</keyword>
<proteinExistence type="predicted"/>
<organism evidence="1 2">
    <name type="scientific">Phanerochaete sordida</name>
    <dbReference type="NCBI Taxonomy" id="48140"/>
    <lineage>
        <taxon>Eukaryota</taxon>
        <taxon>Fungi</taxon>
        <taxon>Dikarya</taxon>
        <taxon>Basidiomycota</taxon>
        <taxon>Agaricomycotina</taxon>
        <taxon>Agaricomycetes</taxon>
        <taxon>Polyporales</taxon>
        <taxon>Phanerochaetaceae</taxon>
        <taxon>Phanerochaete</taxon>
    </lineage>
</organism>
<evidence type="ECO:0000313" key="1">
    <source>
        <dbReference type="EMBL" id="GJE98859.1"/>
    </source>
</evidence>
<dbReference type="Proteomes" id="UP000703269">
    <property type="component" value="Unassembled WGS sequence"/>
</dbReference>
<dbReference type="EMBL" id="BPQB01000096">
    <property type="protein sequence ID" value="GJE98859.1"/>
    <property type="molecule type" value="Genomic_DNA"/>
</dbReference>
<gene>
    <name evidence="1" type="ORF">PsYK624_150960</name>
</gene>
<evidence type="ECO:0000313" key="2">
    <source>
        <dbReference type="Proteomes" id="UP000703269"/>
    </source>
</evidence>
<sequence>MYRRSGEKEGVHSRIFLCRDLVDMASTMSLCVRCCLRRWLASRMTYLSRCIVCRPLSISSSHSATLRARARDVLCSCRCTMMPTGPVDGFPGLVRQYDQSGGNSSNIRRQPSLFKGRVLARASDLASATQET</sequence>
<accession>A0A9P3LLM6</accession>
<dbReference type="AlphaFoldDB" id="A0A9P3LLM6"/>
<reference evidence="1 2" key="1">
    <citation type="submission" date="2021-08" db="EMBL/GenBank/DDBJ databases">
        <title>Draft Genome Sequence of Phanerochaete sordida strain YK-624.</title>
        <authorList>
            <person name="Mori T."/>
            <person name="Dohra H."/>
            <person name="Suzuki T."/>
            <person name="Kawagishi H."/>
            <person name="Hirai H."/>
        </authorList>
    </citation>
    <scope>NUCLEOTIDE SEQUENCE [LARGE SCALE GENOMIC DNA]</scope>
    <source>
        <strain evidence="1 2">YK-624</strain>
    </source>
</reference>
<comment type="caution">
    <text evidence="1">The sequence shown here is derived from an EMBL/GenBank/DDBJ whole genome shotgun (WGS) entry which is preliminary data.</text>
</comment>
<protein>
    <submittedName>
        <fullName evidence="1">Uncharacterized protein</fullName>
    </submittedName>
</protein>